<dbReference type="InterPro" id="IPR036388">
    <property type="entry name" value="WH-like_DNA-bd_sf"/>
</dbReference>
<dbReference type="PANTHER" id="PTHR24412">
    <property type="entry name" value="KELCH PROTEIN"/>
    <property type="match status" value="1"/>
</dbReference>
<dbReference type="RefSeq" id="WP_095043939.1">
    <property type="nucleotide sequence ID" value="NZ_LN890655.1"/>
</dbReference>
<dbReference type="Pfam" id="PF24681">
    <property type="entry name" value="Kelch_KLHDC2_KLHL20_DRC7"/>
    <property type="match status" value="1"/>
</dbReference>
<keyword evidence="4" id="KW-0472">Membrane</keyword>
<dbReference type="PRINTS" id="PR00038">
    <property type="entry name" value="HTHLUXR"/>
</dbReference>
<dbReference type="GO" id="GO:0006355">
    <property type="term" value="P:regulation of DNA-templated transcription"/>
    <property type="evidence" value="ECO:0007669"/>
    <property type="project" value="InterPro"/>
</dbReference>
<dbReference type="KEGG" id="pbf:CFX0092_A2752"/>
<dbReference type="PROSITE" id="PS50043">
    <property type="entry name" value="HTH_LUXR_2"/>
    <property type="match status" value="1"/>
</dbReference>
<feature type="domain" description="HTH luxR-type" evidence="5">
    <location>
        <begin position="1"/>
        <end position="66"/>
    </location>
</feature>
<feature type="compositionally biased region" description="Low complexity" evidence="3">
    <location>
        <begin position="105"/>
        <end position="116"/>
    </location>
</feature>
<keyword evidence="4" id="KW-0812">Transmembrane</keyword>
<name>A0A160T713_9CHLR</name>
<dbReference type="EMBL" id="LN890655">
    <property type="protein sequence ID" value="CUS04630.2"/>
    <property type="molecule type" value="Genomic_DNA"/>
</dbReference>
<dbReference type="Proteomes" id="UP000215027">
    <property type="component" value="Chromosome I"/>
</dbReference>
<dbReference type="SUPFAM" id="SSF46894">
    <property type="entry name" value="C-terminal effector domain of the bipartite response regulators"/>
    <property type="match status" value="1"/>
</dbReference>
<sequence length="465" mass="48409">MAERGEPLSDRELEVLNRLAVGESNKAIADGLSISPLTVKTHLRNIYTKLGVSTRTEAMTVALQQGVVAVQTADGQATADERPPTTDGGVTSEEKTADDRPQTTVEESPSSVVRRPSSFDAHRWRNLSLALLGLLALLVSIFSFVQWREGALLAPTPEPFAEQTLGDTRWLSSRPLPEARAGRAAAAIGLDVYLIGGESAAGVSDAVAILDTQTRQWRQATAKPTAVSAATAAELFGEIYVPGGATAGGAPTTVVEAYSPAQNAWRRVAPLPQPVAGGLAVVDGGFLFVLGGRDEAGALDTAFIYDPAADNWRPIAPLPAPRADAAGGALLGMIYVVGGRDGEGPQDSCFVYDPAADGWDECPAMLLPRAGAGATVLLNKLYVVGGAAGPEAAHGEVYEPNSRTWTVLDAPPGSGGWTEPGVAHVEARIYALGGHVGESLSDATLIYAPLAYQTFIPAAPSDVEE</sequence>
<evidence type="ECO:0000259" key="5">
    <source>
        <dbReference type="PROSITE" id="PS50043"/>
    </source>
</evidence>
<gene>
    <name evidence="6" type="ORF">CFX0092_A2752</name>
</gene>
<dbReference type="InterPro" id="IPR006652">
    <property type="entry name" value="Kelch_1"/>
</dbReference>
<dbReference type="InterPro" id="IPR015915">
    <property type="entry name" value="Kelch-typ_b-propeller"/>
</dbReference>
<dbReference type="InterPro" id="IPR000792">
    <property type="entry name" value="Tscrpt_reg_LuxR_C"/>
</dbReference>
<feature type="transmembrane region" description="Helical" evidence="4">
    <location>
        <begin position="127"/>
        <end position="147"/>
    </location>
</feature>
<evidence type="ECO:0000313" key="7">
    <source>
        <dbReference type="Proteomes" id="UP000215027"/>
    </source>
</evidence>
<dbReference type="SMART" id="SM00612">
    <property type="entry name" value="Kelch"/>
    <property type="match status" value="4"/>
</dbReference>
<evidence type="ECO:0000256" key="3">
    <source>
        <dbReference type="SAM" id="MobiDB-lite"/>
    </source>
</evidence>
<dbReference type="CDD" id="cd06170">
    <property type="entry name" value="LuxR_C_like"/>
    <property type="match status" value="1"/>
</dbReference>
<proteinExistence type="predicted"/>
<evidence type="ECO:0000256" key="4">
    <source>
        <dbReference type="SAM" id="Phobius"/>
    </source>
</evidence>
<keyword evidence="7" id="KW-1185">Reference proteome</keyword>
<evidence type="ECO:0000256" key="2">
    <source>
        <dbReference type="ARBA" id="ARBA00022737"/>
    </source>
</evidence>
<keyword evidence="1" id="KW-0880">Kelch repeat</keyword>
<keyword evidence="2" id="KW-0677">Repeat</keyword>
<evidence type="ECO:0000313" key="6">
    <source>
        <dbReference type="EMBL" id="CUS04630.2"/>
    </source>
</evidence>
<dbReference type="Pfam" id="PF00196">
    <property type="entry name" value="GerE"/>
    <property type="match status" value="1"/>
</dbReference>
<accession>A0A160T713</accession>
<dbReference type="OrthoDB" id="1806906at2"/>
<dbReference type="Gene3D" id="1.10.10.10">
    <property type="entry name" value="Winged helix-like DNA-binding domain superfamily/Winged helix DNA-binding domain"/>
    <property type="match status" value="1"/>
</dbReference>
<dbReference type="PANTHER" id="PTHR24412:SF489">
    <property type="entry name" value="RING FINGER DOMAIN AND KELCH REPEAT-CONTAINING PROTEIN DDB_G0271372"/>
    <property type="match status" value="1"/>
</dbReference>
<feature type="region of interest" description="Disordered" evidence="3">
    <location>
        <begin position="73"/>
        <end position="116"/>
    </location>
</feature>
<dbReference type="InterPro" id="IPR016032">
    <property type="entry name" value="Sig_transdc_resp-reg_C-effctor"/>
</dbReference>
<reference evidence="6" key="1">
    <citation type="submission" date="2016-01" db="EMBL/GenBank/DDBJ databases">
        <authorList>
            <person name="Mcilroy J.S."/>
            <person name="Karst M S."/>
            <person name="Albertsen M."/>
        </authorList>
    </citation>
    <scope>NUCLEOTIDE SEQUENCE</scope>
    <source>
        <strain evidence="6">Cfx-K</strain>
    </source>
</reference>
<keyword evidence="4" id="KW-1133">Transmembrane helix</keyword>
<dbReference type="GO" id="GO:0003677">
    <property type="term" value="F:DNA binding"/>
    <property type="evidence" value="ECO:0007669"/>
    <property type="project" value="InterPro"/>
</dbReference>
<protein>
    <submittedName>
        <fullName evidence="6">LysR family transcriptional regulator</fullName>
    </submittedName>
</protein>
<organism evidence="6 7">
    <name type="scientific">Candidatus Promineifilum breve</name>
    <dbReference type="NCBI Taxonomy" id="1806508"/>
    <lineage>
        <taxon>Bacteria</taxon>
        <taxon>Bacillati</taxon>
        <taxon>Chloroflexota</taxon>
        <taxon>Ardenticatenia</taxon>
        <taxon>Candidatus Promineifilales</taxon>
        <taxon>Candidatus Promineifilaceae</taxon>
        <taxon>Candidatus Promineifilum</taxon>
    </lineage>
</organism>
<dbReference type="Gene3D" id="2.120.10.80">
    <property type="entry name" value="Kelch-type beta propeller"/>
    <property type="match status" value="2"/>
</dbReference>
<dbReference type="SMART" id="SM00421">
    <property type="entry name" value="HTH_LUXR"/>
    <property type="match status" value="1"/>
</dbReference>
<dbReference type="AlphaFoldDB" id="A0A160T713"/>
<feature type="compositionally biased region" description="Basic and acidic residues" evidence="3">
    <location>
        <begin position="92"/>
        <end position="101"/>
    </location>
</feature>
<evidence type="ECO:0000256" key="1">
    <source>
        <dbReference type="ARBA" id="ARBA00022441"/>
    </source>
</evidence>
<dbReference type="PROSITE" id="PS00622">
    <property type="entry name" value="HTH_LUXR_1"/>
    <property type="match status" value="1"/>
</dbReference>
<dbReference type="SUPFAM" id="SSF117281">
    <property type="entry name" value="Kelch motif"/>
    <property type="match status" value="1"/>
</dbReference>